<proteinExistence type="predicted"/>
<comment type="caution">
    <text evidence="2">The sequence shown here is derived from an EMBL/GenBank/DDBJ whole genome shotgun (WGS) entry which is preliminary data.</text>
</comment>
<dbReference type="SUPFAM" id="SSF47336">
    <property type="entry name" value="ACP-like"/>
    <property type="match status" value="1"/>
</dbReference>
<feature type="domain" description="Carrier" evidence="1">
    <location>
        <begin position="1"/>
        <end position="76"/>
    </location>
</feature>
<reference evidence="2" key="1">
    <citation type="submission" date="2023-07" db="EMBL/GenBank/DDBJ databases">
        <title>Two novel species in the genus Flavivirga.</title>
        <authorList>
            <person name="Kwon K."/>
        </authorList>
    </citation>
    <scope>NUCLEOTIDE SEQUENCE</scope>
    <source>
        <strain evidence="2">KACC 14158</strain>
    </source>
</reference>
<sequence>MNTTEQLYKVIAKALDISTEIITDQLEYQSIVEWDSMSHLILVEALETTYNIEIETEDILEMSTVAKLKDVLKKKNIEMI</sequence>
<dbReference type="PROSITE" id="PS50075">
    <property type="entry name" value="CARRIER"/>
    <property type="match status" value="1"/>
</dbReference>
<accession>A0ABT8WLK2</accession>
<dbReference type="InterPro" id="IPR009081">
    <property type="entry name" value="PP-bd_ACP"/>
</dbReference>
<dbReference type="Proteomes" id="UP001176806">
    <property type="component" value="Unassembled WGS sequence"/>
</dbReference>
<organism evidence="2 3">
    <name type="scientific">Flavivirga jejuensis</name>
    <dbReference type="NCBI Taxonomy" id="870487"/>
    <lineage>
        <taxon>Bacteria</taxon>
        <taxon>Pseudomonadati</taxon>
        <taxon>Bacteroidota</taxon>
        <taxon>Flavobacteriia</taxon>
        <taxon>Flavobacteriales</taxon>
        <taxon>Flavobacteriaceae</taxon>
        <taxon>Flavivirga</taxon>
    </lineage>
</organism>
<gene>
    <name evidence="2" type="ORF">Q4Q40_07435</name>
</gene>
<dbReference type="RefSeq" id="WP_303301153.1">
    <property type="nucleotide sequence ID" value="NZ_BAABDA010000051.1"/>
</dbReference>
<dbReference type="EMBL" id="JAUOEL010000002">
    <property type="protein sequence ID" value="MDO5974013.1"/>
    <property type="molecule type" value="Genomic_DNA"/>
</dbReference>
<evidence type="ECO:0000259" key="1">
    <source>
        <dbReference type="PROSITE" id="PS50075"/>
    </source>
</evidence>
<name>A0ABT8WLK2_9FLAO</name>
<dbReference type="Gene3D" id="1.10.1200.10">
    <property type="entry name" value="ACP-like"/>
    <property type="match status" value="1"/>
</dbReference>
<dbReference type="Pfam" id="PF00550">
    <property type="entry name" value="PP-binding"/>
    <property type="match status" value="1"/>
</dbReference>
<protein>
    <submittedName>
        <fullName evidence="2">Acyl carrier protein</fullName>
    </submittedName>
</protein>
<evidence type="ECO:0000313" key="3">
    <source>
        <dbReference type="Proteomes" id="UP001176806"/>
    </source>
</evidence>
<dbReference type="InterPro" id="IPR036736">
    <property type="entry name" value="ACP-like_sf"/>
</dbReference>
<evidence type="ECO:0000313" key="2">
    <source>
        <dbReference type="EMBL" id="MDO5974013.1"/>
    </source>
</evidence>
<keyword evidence="3" id="KW-1185">Reference proteome</keyword>